<dbReference type="Pfam" id="PF24498">
    <property type="entry name" value="Ig_TMEM131L_3"/>
    <property type="match status" value="1"/>
</dbReference>
<feature type="compositionally biased region" description="Basic and acidic residues" evidence="1">
    <location>
        <begin position="1546"/>
        <end position="1557"/>
    </location>
</feature>
<dbReference type="EMBL" id="CAJNJA010005987">
    <property type="protein sequence ID" value="CAE7203081.1"/>
    <property type="molecule type" value="Genomic_DNA"/>
</dbReference>
<comment type="caution">
    <text evidence="5">The sequence shown here is derived from an EMBL/GenBank/DDBJ whole genome shotgun (WGS) entry which is preliminary data.</text>
</comment>
<feature type="compositionally biased region" description="Low complexity" evidence="1">
    <location>
        <begin position="1285"/>
        <end position="1296"/>
    </location>
</feature>
<evidence type="ECO:0000259" key="2">
    <source>
        <dbReference type="Pfam" id="PF24498"/>
    </source>
</evidence>
<feature type="region of interest" description="Disordered" evidence="1">
    <location>
        <begin position="1042"/>
        <end position="1443"/>
    </location>
</feature>
<feature type="compositionally biased region" description="Pro residues" evidence="1">
    <location>
        <begin position="1297"/>
        <end position="1307"/>
    </location>
</feature>
<dbReference type="InterPro" id="IPR055437">
    <property type="entry name" value="TMEM131L_Ig_5"/>
</dbReference>
<feature type="compositionally biased region" description="Low complexity" evidence="1">
    <location>
        <begin position="1084"/>
        <end position="1099"/>
    </location>
</feature>
<feature type="region of interest" description="Disordered" evidence="1">
    <location>
        <begin position="989"/>
        <end position="1027"/>
    </location>
</feature>
<feature type="domain" description="TMEM131L third Ig-like" evidence="2">
    <location>
        <begin position="145"/>
        <end position="234"/>
    </location>
</feature>
<feature type="compositionally biased region" description="Pro residues" evidence="1">
    <location>
        <begin position="1186"/>
        <end position="1196"/>
    </location>
</feature>
<keyword evidence="6" id="KW-1185">Reference proteome</keyword>
<evidence type="ECO:0000313" key="6">
    <source>
        <dbReference type="Proteomes" id="UP000601435"/>
    </source>
</evidence>
<feature type="compositionally biased region" description="Low complexity" evidence="1">
    <location>
        <begin position="1402"/>
        <end position="1411"/>
    </location>
</feature>
<reference evidence="5" key="1">
    <citation type="submission" date="2021-02" db="EMBL/GenBank/DDBJ databases">
        <authorList>
            <person name="Dougan E. K."/>
            <person name="Rhodes N."/>
            <person name="Thang M."/>
            <person name="Chan C."/>
        </authorList>
    </citation>
    <scope>NUCLEOTIDE SEQUENCE</scope>
</reference>
<evidence type="ECO:0000259" key="3">
    <source>
        <dbReference type="Pfam" id="PF24499"/>
    </source>
</evidence>
<gene>
    <name evidence="5" type="ORF">SNEC2469_LOCUS1635</name>
</gene>
<proteinExistence type="predicted"/>
<feature type="compositionally biased region" description="Pro residues" evidence="1">
    <location>
        <begin position="1412"/>
        <end position="1424"/>
    </location>
</feature>
<feature type="region of interest" description="Disordered" evidence="1">
    <location>
        <begin position="1466"/>
        <end position="1500"/>
    </location>
</feature>
<feature type="compositionally biased region" description="Basic and acidic residues" evidence="1">
    <location>
        <begin position="1205"/>
        <end position="1264"/>
    </location>
</feature>
<feature type="compositionally biased region" description="Low complexity" evidence="1">
    <location>
        <begin position="1466"/>
        <end position="1477"/>
    </location>
</feature>
<feature type="compositionally biased region" description="Polar residues" evidence="1">
    <location>
        <begin position="1485"/>
        <end position="1496"/>
    </location>
</feature>
<dbReference type="InterPro" id="IPR055435">
    <property type="entry name" value="Ig_TMEM131L_3"/>
</dbReference>
<feature type="region of interest" description="Disordered" evidence="1">
    <location>
        <begin position="1531"/>
        <end position="1557"/>
    </location>
</feature>
<feature type="compositionally biased region" description="Low complexity" evidence="1">
    <location>
        <begin position="1432"/>
        <end position="1443"/>
    </location>
</feature>
<organism evidence="5 6">
    <name type="scientific">Symbiodinium necroappetens</name>
    <dbReference type="NCBI Taxonomy" id="1628268"/>
    <lineage>
        <taxon>Eukaryota</taxon>
        <taxon>Sar</taxon>
        <taxon>Alveolata</taxon>
        <taxon>Dinophyceae</taxon>
        <taxon>Suessiales</taxon>
        <taxon>Symbiodiniaceae</taxon>
        <taxon>Symbiodinium</taxon>
    </lineage>
</organism>
<dbReference type="Pfam" id="PF24501">
    <property type="entry name" value="Ig_TMEM131L_5"/>
    <property type="match status" value="1"/>
</dbReference>
<feature type="compositionally biased region" description="Low complexity" evidence="1">
    <location>
        <begin position="1367"/>
        <end position="1379"/>
    </location>
</feature>
<evidence type="ECO:0000313" key="5">
    <source>
        <dbReference type="EMBL" id="CAE7203081.1"/>
    </source>
</evidence>
<evidence type="ECO:0000259" key="4">
    <source>
        <dbReference type="Pfam" id="PF24501"/>
    </source>
</evidence>
<dbReference type="PANTHER" id="PTHR22050:SF0">
    <property type="entry name" value="TRANSMEMBRANE PROTEIN 131 HOMOLOG"/>
    <property type="match status" value="1"/>
</dbReference>
<feature type="compositionally biased region" description="Low complexity" evidence="1">
    <location>
        <begin position="1111"/>
        <end position="1127"/>
    </location>
</feature>
<dbReference type="GO" id="GO:0016020">
    <property type="term" value="C:membrane"/>
    <property type="evidence" value="ECO:0007669"/>
    <property type="project" value="TreeGrafter"/>
</dbReference>
<feature type="compositionally biased region" description="Pro residues" evidence="1">
    <location>
        <begin position="1128"/>
        <end position="1141"/>
    </location>
</feature>
<dbReference type="Proteomes" id="UP000601435">
    <property type="component" value="Unassembled WGS sequence"/>
</dbReference>
<feature type="compositionally biased region" description="Pro residues" evidence="1">
    <location>
        <begin position="1353"/>
        <end position="1366"/>
    </location>
</feature>
<feature type="compositionally biased region" description="Basic and acidic residues" evidence="1">
    <location>
        <begin position="1161"/>
        <end position="1178"/>
    </location>
</feature>
<evidence type="ECO:0008006" key="7">
    <source>
        <dbReference type="Google" id="ProtNLM"/>
    </source>
</evidence>
<dbReference type="InterPro" id="IPR055436">
    <property type="entry name" value="Ig_TMEM131L_4"/>
</dbReference>
<feature type="compositionally biased region" description="Polar residues" evidence="1">
    <location>
        <begin position="1322"/>
        <end position="1352"/>
    </location>
</feature>
<feature type="domain" description="TMEM131L fourth Ig-like" evidence="3">
    <location>
        <begin position="574"/>
        <end position="701"/>
    </location>
</feature>
<sequence>MKMDSEVPRIVVPVTLGVVRSSGIKISPDIVDFQTLVSSIQARSIWLSVTNLNRQPIQLLSLFDPTQNPNLQISGFDHKKGISVASGSQVRFAKVTYHGSREGQVQGKLQLIVNDTDAVSATMDVPYKANVLYGSLGFMNDKTKFLSTPGRVTSTMRAIMVSNNFSVPIQIKSAKIEDPSFKISHFQADIVLQPGEATSLMHLEYTSNGTSILCTRDLELATNVTAMKIPLQVYHGKLHCQVEHGEVQECGMAASSLDLDMGLLSVSEEKIGATQILQLPVPDRNQHLAIRMQRIIAQPLYGMARNPNPVNVTIESFSFSHPSISLHMDGIYTPEGQQVRSSRPIPRQSHTKKVLTLQAGHRLALALEVLAQEPTTASAPPVNASVTLVTKRGEKIVLRMRYESVLGSLSFSPASLRFEASFPGQVQSRVVAARSTFEQPLQLNAVRSTDSRITPELLTKTLKPLARTEVVRVYYDPAKAASLGPPHGAASAEDASRGALAASVSGEAVSWNHPLTLDFLEKWMARQKSVTNSNGRGTSEIEATLIFDTNIVAGATLTVQASLMQAHSLFEPLLSFDLTQVGASKTRWLLVQNPSESPLALQLVFPVCSATKSRGSGDNHTQTSTTSLAQEGSSLAADCAGGRAFRLGAESDGKVWHVEPLGEASVGPIIFEPFQHAQYRTTLYVRNNLTTLHQVELVGHGGSSRLVFPEGVLEFNLTTADFGAEEDVGAFQSFGGLAAARRNQSDSNFSDAVGSDPAWLSWLTASNGSHGGGFGSDADGMGSQPSWWRQHRRVAVTRSLMATNDCELPVEVAEVNIGGVPGCSAFGFEVLDCRLPFTVAPHESVAVSVSFTPEVVASRWARNLRFLSSSGRPVLQVPLRVNLSPELLPMLSDLPTSLQILGDQTEASLRRAVVGTAFAVLILMLVVVAMDGFRALRSPSAGQLHSKLFNGAGSTDTYTSTAARVGDVVSMLSWTSVDAFAGVEDKEPVQRVQLQDEPSAAQAPQAASQRAPQPEVSQQDQLKEQQQQLQAQLQQLQQLQAQHLGRAEAREASGSQDTAAAPPKAAAKASQSQAKAHTTQAQTPKNQQQSAAPAQAKQPAKQKEGKGPKESASAPPSAPPKSSAPSNQSPPPKASPAPAAPAAPAATANSDKRPSQPQGAKTEEPKPKKKAEKHETDQSPHQAKVPQPPTQAPPAPAQAQAIAARRREEERAEERRREEETRRENQKRAQEEAAKKKEKEKDREKEKELKEHKDSKARRSEQQERASATKAPPSQPPTVPPAPAKAPSQAQPSQLPTQPPTLPPAAPPMQTQPVPQTPVPLNSVNSVWMDNKSPSDFMSQPSGMLQEESSSMPLPPPPSIPPPPAPSKAAPIKPKAISPMSTAPAQDMGERGAVRAPPGIDLGLLLTGPAPGLSPQPVRPPPGIANPYAPDPGSLAPAEAAAVSAVQGLGTDSFFGTPGLDFGNLGAIGLPPGIAPGMPGPKQPQRLQQPGSSSGMQDFFDSSLDRLGMFNEPGANSSLFSSPFGMFGPIGGYGERTSSDGNDFLSDLRSDSRRMDG</sequence>
<feature type="compositionally biased region" description="Low complexity" evidence="1">
    <location>
        <begin position="1059"/>
        <end position="1076"/>
    </location>
</feature>
<dbReference type="InterPro" id="IPR039877">
    <property type="entry name" value="TMEM131-like"/>
</dbReference>
<feature type="compositionally biased region" description="Low complexity" evidence="1">
    <location>
        <begin position="998"/>
        <end position="1027"/>
    </location>
</feature>
<name>A0A812JB62_9DINO</name>
<dbReference type="PANTHER" id="PTHR22050">
    <property type="entry name" value="RW1 PROTEIN HOMOLOG"/>
    <property type="match status" value="1"/>
</dbReference>
<protein>
    <recommendedName>
        <fullName evidence="7">Transmembrane protein 131-like N-terminal domain-containing protein</fullName>
    </recommendedName>
</protein>
<accession>A0A812JB62</accession>
<dbReference type="OrthoDB" id="442663at2759"/>
<feature type="domain" description="TMEM131L fifth Ig-like" evidence="4">
    <location>
        <begin position="805"/>
        <end position="869"/>
    </location>
</feature>
<dbReference type="Pfam" id="PF24499">
    <property type="entry name" value="Ig_TMEM131L_4"/>
    <property type="match status" value="1"/>
</dbReference>
<evidence type="ECO:0000256" key="1">
    <source>
        <dbReference type="SAM" id="MobiDB-lite"/>
    </source>
</evidence>
<feature type="compositionally biased region" description="Pro residues" evidence="1">
    <location>
        <begin position="1273"/>
        <end position="1284"/>
    </location>
</feature>